<dbReference type="EMBL" id="JAICCE010000007">
    <property type="protein sequence ID" value="KAG9274820.1"/>
    <property type="molecule type" value="Genomic_DNA"/>
</dbReference>
<dbReference type="InterPro" id="IPR000719">
    <property type="entry name" value="Prot_kinase_dom"/>
</dbReference>
<dbReference type="GO" id="GO:0004674">
    <property type="term" value="F:protein serine/threonine kinase activity"/>
    <property type="evidence" value="ECO:0007669"/>
    <property type="project" value="UniProtKB-KW"/>
</dbReference>
<keyword evidence="8" id="KW-0472">Membrane</keyword>
<dbReference type="InterPro" id="IPR011009">
    <property type="entry name" value="Kinase-like_dom_sf"/>
</dbReference>
<feature type="region of interest" description="Disordered" evidence="7">
    <location>
        <begin position="98"/>
        <end position="117"/>
    </location>
</feature>
<evidence type="ECO:0000256" key="1">
    <source>
        <dbReference type="ARBA" id="ARBA00012513"/>
    </source>
</evidence>
<dbReference type="Pfam" id="PF00069">
    <property type="entry name" value="Pkinase"/>
    <property type="match status" value="1"/>
</dbReference>
<dbReference type="PANTHER" id="PTHR24346">
    <property type="entry name" value="MAP/MICROTUBULE AFFINITY-REGULATING KINASE"/>
    <property type="match status" value="1"/>
</dbReference>
<sequence length="207" mass="23166">MHERYDGKKSDVWSLGVVLYFMVIGRLPFKYDKQKGKATVLRSQRKGVQFPQEMPIEEPCKELITRMLCFNPRKRCSIAEVQQDPWLQSVPEQVIDRPAETADEEERKSSASSPDVTAVEAVEEELPATSCRCDSEQEAVGSKIGASRTHIGVEDVGEEESGCIGCCCSIFTAVKSAAKKYVAAPILKTTRIFRRNIRKILPINLKA</sequence>
<evidence type="ECO:0000256" key="5">
    <source>
        <dbReference type="ARBA" id="ARBA00022777"/>
    </source>
</evidence>
<feature type="compositionally biased region" description="Basic and acidic residues" evidence="7">
    <location>
        <begin position="98"/>
        <end position="109"/>
    </location>
</feature>
<evidence type="ECO:0000256" key="7">
    <source>
        <dbReference type="SAM" id="MobiDB-lite"/>
    </source>
</evidence>
<protein>
    <recommendedName>
        <fullName evidence="1">non-specific serine/threonine protein kinase</fullName>
        <ecNumber evidence="1">2.7.11.1</ecNumber>
    </recommendedName>
</protein>
<dbReference type="GO" id="GO:0005524">
    <property type="term" value="F:ATP binding"/>
    <property type="evidence" value="ECO:0007669"/>
    <property type="project" value="UniProtKB-KW"/>
</dbReference>
<dbReference type="AlphaFoldDB" id="A0A8T2LTR8"/>
<keyword evidence="2" id="KW-0723">Serine/threonine-protein kinase</keyword>
<dbReference type="SUPFAM" id="SSF56112">
    <property type="entry name" value="Protein kinase-like (PK-like)"/>
    <property type="match status" value="1"/>
</dbReference>
<keyword evidence="6" id="KW-0067">ATP-binding</keyword>
<organism evidence="10 11">
    <name type="scientific">Astyanax mexicanus</name>
    <name type="common">Blind cave fish</name>
    <name type="synonym">Astyanax fasciatus mexicanus</name>
    <dbReference type="NCBI Taxonomy" id="7994"/>
    <lineage>
        <taxon>Eukaryota</taxon>
        <taxon>Metazoa</taxon>
        <taxon>Chordata</taxon>
        <taxon>Craniata</taxon>
        <taxon>Vertebrata</taxon>
        <taxon>Euteleostomi</taxon>
        <taxon>Actinopterygii</taxon>
        <taxon>Neopterygii</taxon>
        <taxon>Teleostei</taxon>
        <taxon>Ostariophysi</taxon>
        <taxon>Characiformes</taxon>
        <taxon>Characoidei</taxon>
        <taxon>Acestrorhamphidae</taxon>
        <taxon>Acestrorhamphinae</taxon>
        <taxon>Astyanax</taxon>
    </lineage>
</organism>
<proteinExistence type="predicted"/>
<keyword evidence="8" id="KW-0812">Transmembrane</keyword>
<evidence type="ECO:0000256" key="2">
    <source>
        <dbReference type="ARBA" id="ARBA00022527"/>
    </source>
</evidence>
<evidence type="ECO:0000313" key="10">
    <source>
        <dbReference type="EMBL" id="KAG9274820.1"/>
    </source>
</evidence>
<feature type="domain" description="Protein kinase" evidence="9">
    <location>
        <begin position="1"/>
        <end position="87"/>
    </location>
</feature>
<reference evidence="10 11" key="1">
    <citation type="submission" date="2021-07" db="EMBL/GenBank/DDBJ databases">
        <authorList>
            <person name="Imarazene B."/>
            <person name="Zahm M."/>
            <person name="Klopp C."/>
            <person name="Cabau C."/>
            <person name="Beille S."/>
            <person name="Jouanno E."/>
            <person name="Castinel A."/>
            <person name="Lluch J."/>
            <person name="Gil L."/>
            <person name="Kuchtly C."/>
            <person name="Lopez Roques C."/>
            <person name="Donnadieu C."/>
            <person name="Parrinello H."/>
            <person name="Journot L."/>
            <person name="Du K."/>
            <person name="Schartl M."/>
            <person name="Retaux S."/>
            <person name="Guiguen Y."/>
        </authorList>
    </citation>
    <scope>NUCLEOTIDE SEQUENCE [LARGE SCALE GENOMIC DNA]</scope>
    <source>
        <strain evidence="10">Pach_M1</strain>
        <tissue evidence="10">Testis</tissue>
    </source>
</reference>
<dbReference type="EC" id="2.7.11.1" evidence="1"/>
<dbReference type="PROSITE" id="PS50011">
    <property type="entry name" value="PROTEIN_KINASE_DOM"/>
    <property type="match status" value="1"/>
</dbReference>
<dbReference type="GO" id="GO:0035556">
    <property type="term" value="P:intracellular signal transduction"/>
    <property type="evidence" value="ECO:0007669"/>
    <property type="project" value="TreeGrafter"/>
</dbReference>
<keyword evidence="4" id="KW-0547">Nucleotide-binding</keyword>
<name>A0A8T2LTR8_ASTMX</name>
<dbReference type="Proteomes" id="UP000752171">
    <property type="component" value="Unassembled WGS sequence"/>
</dbReference>
<comment type="caution">
    <text evidence="10">The sequence shown here is derived from an EMBL/GenBank/DDBJ whole genome shotgun (WGS) entry which is preliminary data.</text>
</comment>
<evidence type="ECO:0000256" key="8">
    <source>
        <dbReference type="SAM" id="Phobius"/>
    </source>
</evidence>
<accession>A0A8T2LTR8</accession>
<dbReference type="GO" id="GO:0005737">
    <property type="term" value="C:cytoplasm"/>
    <property type="evidence" value="ECO:0007669"/>
    <property type="project" value="TreeGrafter"/>
</dbReference>
<dbReference type="PANTHER" id="PTHR24346:SF82">
    <property type="entry name" value="KP78A-RELATED"/>
    <property type="match status" value="1"/>
</dbReference>
<keyword evidence="8" id="KW-1133">Transmembrane helix</keyword>
<evidence type="ECO:0000256" key="6">
    <source>
        <dbReference type="ARBA" id="ARBA00022840"/>
    </source>
</evidence>
<gene>
    <name evidence="10" type="primary">SAPK5</name>
    <name evidence="10" type="ORF">AMEX_G9267</name>
</gene>
<evidence type="ECO:0000259" key="9">
    <source>
        <dbReference type="PROSITE" id="PS50011"/>
    </source>
</evidence>
<evidence type="ECO:0000256" key="3">
    <source>
        <dbReference type="ARBA" id="ARBA00022679"/>
    </source>
</evidence>
<feature type="transmembrane region" description="Helical" evidence="8">
    <location>
        <begin position="12"/>
        <end position="29"/>
    </location>
</feature>
<evidence type="ECO:0000256" key="4">
    <source>
        <dbReference type="ARBA" id="ARBA00022741"/>
    </source>
</evidence>
<dbReference type="Gene3D" id="1.10.510.10">
    <property type="entry name" value="Transferase(Phosphotransferase) domain 1"/>
    <property type="match status" value="1"/>
</dbReference>
<keyword evidence="3" id="KW-0808">Transferase</keyword>
<evidence type="ECO:0000313" key="11">
    <source>
        <dbReference type="Proteomes" id="UP000752171"/>
    </source>
</evidence>
<keyword evidence="5 10" id="KW-0418">Kinase</keyword>